<evidence type="ECO:0008006" key="3">
    <source>
        <dbReference type="Google" id="ProtNLM"/>
    </source>
</evidence>
<dbReference type="InterPro" id="IPR019193">
    <property type="entry name" value="UBQ-conj_enz_E2-bd_prot"/>
</dbReference>
<dbReference type="EMBL" id="JAVFKD010000014">
    <property type="protein sequence ID" value="KAK5990789.1"/>
    <property type="molecule type" value="Genomic_DNA"/>
</dbReference>
<name>A0ABR0SF71_9HYPO</name>
<sequence length="352" mass="38876">MPLPQLRWLTKDVGFRCIIGGIPEKGAPDLAWRLPVPAAEIELTRFSAEDQAVPWSSLDIKAGSRIRCRKCDGTVVKDDVIKAWKDLPSENWAEMMEFWHCHKPHDEDHHHHDDEGLAKRGYGANSAITAQPSVGFVDLTSFMFSESDCSNLSFSQSISNPETTSDNSELALNGESTVKSLRVFCKTCSTEIGLFNVLASSVTLFKWQVTCETGMPSKAPSSSECLAATLIATISRSGSSKSVITPHGLTFLDEKQAASLRSLYLWVLNANVVYTSNTTQGRKTAIKVLYQNIDEEAGNKLVESMTSGVQEINFPAAAIETAREVIQESNALLPKPERLFQQWHVGLLERWA</sequence>
<accession>A0ABR0SF71</accession>
<proteinExistence type="predicted"/>
<dbReference type="PANTHER" id="PTHR31531:SF2">
    <property type="entry name" value="E3 UBIQUITIN-PROTEIN LIGASE E3D"/>
    <property type="match status" value="1"/>
</dbReference>
<gene>
    <name evidence="1" type="ORF">PT974_09062</name>
</gene>
<reference evidence="1 2" key="1">
    <citation type="submission" date="2024-01" db="EMBL/GenBank/DDBJ databases">
        <title>Complete genome of Cladobotryum mycophilum ATHUM6906.</title>
        <authorList>
            <person name="Christinaki A.C."/>
            <person name="Myridakis A.I."/>
            <person name="Kouvelis V.N."/>
        </authorList>
    </citation>
    <scope>NUCLEOTIDE SEQUENCE [LARGE SCALE GENOMIC DNA]</scope>
    <source>
        <strain evidence="1 2">ATHUM6906</strain>
    </source>
</reference>
<dbReference type="PANTHER" id="PTHR31531">
    <property type="entry name" value="E3 UBIQUITIN-PROTEIN LIGASE E3D FAMILY MEMBER"/>
    <property type="match status" value="1"/>
</dbReference>
<protein>
    <recommendedName>
        <fullName evidence="3">Ubiquitin-conjugating enzyme E2C-binding protein</fullName>
    </recommendedName>
</protein>
<dbReference type="Proteomes" id="UP001338125">
    <property type="component" value="Unassembled WGS sequence"/>
</dbReference>
<evidence type="ECO:0000313" key="2">
    <source>
        <dbReference type="Proteomes" id="UP001338125"/>
    </source>
</evidence>
<organism evidence="1 2">
    <name type="scientific">Cladobotryum mycophilum</name>
    <dbReference type="NCBI Taxonomy" id="491253"/>
    <lineage>
        <taxon>Eukaryota</taxon>
        <taxon>Fungi</taxon>
        <taxon>Dikarya</taxon>
        <taxon>Ascomycota</taxon>
        <taxon>Pezizomycotina</taxon>
        <taxon>Sordariomycetes</taxon>
        <taxon>Hypocreomycetidae</taxon>
        <taxon>Hypocreales</taxon>
        <taxon>Hypocreaceae</taxon>
        <taxon>Cladobotryum</taxon>
    </lineage>
</organism>
<keyword evidence="2" id="KW-1185">Reference proteome</keyword>
<dbReference type="Pfam" id="PF09814">
    <property type="entry name" value="HECT_2"/>
    <property type="match status" value="1"/>
</dbReference>
<evidence type="ECO:0000313" key="1">
    <source>
        <dbReference type="EMBL" id="KAK5990789.1"/>
    </source>
</evidence>
<comment type="caution">
    <text evidence="1">The sequence shown here is derived from an EMBL/GenBank/DDBJ whole genome shotgun (WGS) entry which is preliminary data.</text>
</comment>